<dbReference type="EMBL" id="JASGCB010000031">
    <property type="protein sequence ID" value="MDI9261055.1"/>
    <property type="molecule type" value="Genomic_DNA"/>
</dbReference>
<gene>
    <name evidence="2" type="ORF">QID03_12890</name>
</gene>
<protein>
    <submittedName>
        <fullName evidence="2">Uncharacterized protein</fullName>
    </submittedName>
</protein>
<comment type="caution">
    <text evidence="2">The sequence shown here is derived from an EMBL/GenBank/DDBJ whole genome shotgun (WGS) entry which is preliminary data.</text>
</comment>
<evidence type="ECO:0000313" key="3">
    <source>
        <dbReference type="Proteomes" id="UP001529245"/>
    </source>
</evidence>
<sequence length="193" mass="22138">MYYRSYRELYRRKTEIRTLGSGPGKIVLGRWFQLTTDSFVIMSISWVFPGFPIGWFLYHWIPRIPPFVWAAGVAFGLGVLLGRLDLQGKASWRWALDALSFVFRPRWHDGWRGLDWTPAPTWQAHVYGVDQGTAFSTPVTGTSSVLRLYRQAQVTVKRGVWTVRRAPHGLAPGSYRIRDGRVVRDTAPSAIKR</sequence>
<feature type="transmembrane region" description="Helical" evidence="1">
    <location>
        <begin position="39"/>
        <end position="61"/>
    </location>
</feature>
<name>A0ABT6Y132_ALISE</name>
<keyword evidence="1" id="KW-1133">Transmembrane helix</keyword>
<keyword evidence="1" id="KW-0472">Membrane</keyword>
<feature type="transmembrane region" description="Helical" evidence="1">
    <location>
        <begin position="67"/>
        <end position="86"/>
    </location>
</feature>
<dbReference type="RefSeq" id="WP_277093960.1">
    <property type="nucleotide sequence ID" value="NZ_JASGCB010000031.1"/>
</dbReference>
<reference evidence="2 3" key="1">
    <citation type="submission" date="2023-04" db="EMBL/GenBank/DDBJ databases">
        <title>A. sendaiensis sub sp. chiapanensis a novel subspecie with specific adaptation in bacterial cell wall isolated from an active volcano.</title>
        <authorList>
            <person name="Alvarez Gutierrez P.E."/>
            <person name="Ortiz Cortes L.Y."/>
        </authorList>
    </citation>
    <scope>NUCLEOTIDE SEQUENCE [LARGE SCALE GENOMIC DNA]</scope>
    <source>
        <strain evidence="2 3">PA2</strain>
    </source>
</reference>
<keyword evidence="3" id="KW-1185">Reference proteome</keyword>
<organism evidence="2 3">
    <name type="scientific">Alicyclobacillus sendaiensis PA2</name>
    <dbReference type="NCBI Taxonomy" id="3029425"/>
    <lineage>
        <taxon>Bacteria</taxon>
        <taxon>Bacillati</taxon>
        <taxon>Bacillota</taxon>
        <taxon>Bacilli</taxon>
        <taxon>Bacillales</taxon>
        <taxon>Alicyclobacillaceae</taxon>
        <taxon>Alicyclobacillus</taxon>
    </lineage>
</organism>
<keyword evidence="1" id="KW-0812">Transmembrane</keyword>
<proteinExistence type="predicted"/>
<evidence type="ECO:0000313" key="2">
    <source>
        <dbReference type="EMBL" id="MDI9261055.1"/>
    </source>
</evidence>
<evidence type="ECO:0000256" key="1">
    <source>
        <dbReference type="SAM" id="Phobius"/>
    </source>
</evidence>
<dbReference type="Proteomes" id="UP001529245">
    <property type="component" value="Unassembled WGS sequence"/>
</dbReference>
<accession>A0ABT6Y132</accession>